<dbReference type="EMBL" id="VSSQ01009553">
    <property type="protein sequence ID" value="MPM41961.1"/>
    <property type="molecule type" value="Genomic_DNA"/>
</dbReference>
<gene>
    <name evidence="2" type="ORF">SDC9_88623</name>
</gene>
<proteinExistence type="predicted"/>
<organism evidence="2">
    <name type="scientific">bioreactor metagenome</name>
    <dbReference type="NCBI Taxonomy" id="1076179"/>
    <lineage>
        <taxon>unclassified sequences</taxon>
        <taxon>metagenomes</taxon>
        <taxon>ecological metagenomes</taxon>
    </lineage>
</organism>
<feature type="compositionally biased region" description="Basic and acidic residues" evidence="1">
    <location>
        <begin position="406"/>
        <end position="437"/>
    </location>
</feature>
<reference evidence="2" key="1">
    <citation type="submission" date="2019-08" db="EMBL/GenBank/DDBJ databases">
        <authorList>
            <person name="Kucharzyk K."/>
            <person name="Murdoch R.W."/>
            <person name="Higgins S."/>
            <person name="Loffler F."/>
        </authorList>
    </citation>
    <scope>NUCLEOTIDE SEQUENCE</scope>
</reference>
<dbReference type="AlphaFoldDB" id="A0A644ZQ07"/>
<feature type="compositionally biased region" description="Basic and acidic residues" evidence="1">
    <location>
        <begin position="283"/>
        <end position="294"/>
    </location>
</feature>
<evidence type="ECO:0000256" key="1">
    <source>
        <dbReference type="SAM" id="MobiDB-lite"/>
    </source>
</evidence>
<name>A0A644ZQ07_9ZZZZ</name>
<feature type="region of interest" description="Disordered" evidence="1">
    <location>
        <begin position="406"/>
        <end position="451"/>
    </location>
</feature>
<feature type="compositionally biased region" description="Basic and acidic residues" evidence="1">
    <location>
        <begin position="9"/>
        <end position="28"/>
    </location>
</feature>
<sequence length="597" mass="62069">METDPTEGLQHRRAGEGLGEEDHLRVRPADLGQQPGPEVDRLGVRVVHPEDRHAVGDPQPDDPQHLGVDPLRVAVEVDRVDVLVLLRRVLGVRDRAVHPLGEPLRVLADPGMIGRSLQGQVEGHLDAELPGPGDEPVEVLEGAQVGVDRVVAAVGRPDRPDRPGIAGLGGQGVVAALAEGGADRVDRRQVDDVEAHRRGVLEPGDGSVEGAGVPGAVRILVGALGPREELVPGREQGALAVDPHRVLGGGRDQQPRPVGVHGATYATAPDQLDQLIGRALGEQRDRRAAQDRRITASGRCLGPQGRALEQQPALGADQVDIHPLGQLDPGVVQPGAPRVVPALDAEPPGPLGGQADPRLPAVQAGGARRVHVGADLLALGAEGDHGGVDGVVALAPDGRADRERLADHRLGGVRAAGDHRGDVDHRDPADPGPDRRCPGRHRRQLGAGRGGGELIHGVRLRGVRGGEAGARGRGARRLRDCGLRSPRLRRRRLRARGPGSRGLRGGGLRGARLRRGGLRAARRRGGGAPGRRLLGGGLARGGALGVRIGRDGGAGLVGRLLRGHDTNLAGGASPAQAHPYDPVSVACVASSRCASSW</sequence>
<feature type="region of interest" description="Disordered" evidence="1">
    <location>
        <begin position="325"/>
        <end position="354"/>
    </location>
</feature>
<feature type="region of interest" description="Disordered" evidence="1">
    <location>
        <begin position="283"/>
        <end position="305"/>
    </location>
</feature>
<feature type="compositionally biased region" description="Basic and acidic residues" evidence="1">
    <location>
        <begin position="38"/>
        <end position="55"/>
    </location>
</feature>
<protein>
    <submittedName>
        <fullName evidence="2">Uncharacterized protein</fullName>
    </submittedName>
</protein>
<accession>A0A644ZQ07</accession>
<comment type="caution">
    <text evidence="2">The sequence shown here is derived from an EMBL/GenBank/DDBJ whole genome shotgun (WGS) entry which is preliminary data.</text>
</comment>
<feature type="region of interest" description="Disordered" evidence="1">
    <location>
        <begin position="1"/>
        <end position="67"/>
    </location>
</feature>
<evidence type="ECO:0000313" key="2">
    <source>
        <dbReference type="EMBL" id="MPM41961.1"/>
    </source>
</evidence>